<gene>
    <name evidence="3" type="ORF">SKA53_01991</name>
</gene>
<keyword evidence="4" id="KW-1185">Reference proteome</keyword>
<protein>
    <submittedName>
        <fullName evidence="3">Uncharacterized protein</fullName>
    </submittedName>
</protein>
<feature type="transmembrane region" description="Helical" evidence="2">
    <location>
        <begin position="17"/>
        <end position="38"/>
    </location>
</feature>
<dbReference type="eggNOG" id="ENOG5032YDV">
    <property type="taxonomic scope" value="Bacteria"/>
</dbReference>
<keyword evidence="2" id="KW-0812">Transmembrane</keyword>
<keyword evidence="2" id="KW-1133">Transmembrane helix</keyword>
<keyword evidence="2" id="KW-0472">Membrane</keyword>
<comment type="caution">
    <text evidence="3">The sequence shown here is derived from an EMBL/GenBank/DDBJ whole genome shotgun (WGS) entry which is preliminary data.</text>
</comment>
<evidence type="ECO:0000313" key="3">
    <source>
        <dbReference type="EMBL" id="EAQ07128.1"/>
    </source>
</evidence>
<dbReference type="STRING" id="314232.SKA53_01991"/>
<reference evidence="3 4" key="1">
    <citation type="submission" date="2006-01" db="EMBL/GenBank/DDBJ databases">
        <authorList>
            <person name="Hagstrom A."/>
            <person name="Ferriera S."/>
            <person name="Johnson J."/>
            <person name="Kravitz S."/>
            <person name="Halpern A."/>
            <person name="Remington K."/>
            <person name="Beeson K."/>
            <person name="Tran B."/>
            <person name="Rogers Y.-H."/>
            <person name="Friedman R."/>
            <person name="Venter J.C."/>
        </authorList>
    </citation>
    <scope>NUCLEOTIDE SEQUENCE [LARGE SCALE GENOMIC DNA]</scope>
    <source>
        <strain evidence="3 4">SKA53</strain>
    </source>
</reference>
<evidence type="ECO:0000256" key="1">
    <source>
        <dbReference type="SAM" id="MobiDB-lite"/>
    </source>
</evidence>
<dbReference type="HOGENOM" id="CLU_155158_0_0_5"/>
<proteinExistence type="predicted"/>
<feature type="region of interest" description="Disordered" evidence="1">
    <location>
        <begin position="84"/>
        <end position="108"/>
    </location>
</feature>
<accession>A3V3S1</accession>
<dbReference type="AlphaFoldDB" id="A3V3S1"/>
<evidence type="ECO:0000256" key="2">
    <source>
        <dbReference type="SAM" id="Phobius"/>
    </source>
</evidence>
<dbReference type="EMBL" id="AAMS01000003">
    <property type="protein sequence ID" value="EAQ07128.1"/>
    <property type="molecule type" value="Genomic_DNA"/>
</dbReference>
<sequence length="108" mass="11923">MGDDDMTHDDEPDLMRLYLRHCAVGFVVAAGFVALLLWHDVARLGTLVANSDIGWLAVFLLWFFHGTVFGSVQFAISIMLDAQDDDDDDQSGGQLIPIRVTAGSRRGR</sequence>
<dbReference type="Proteomes" id="UP000004507">
    <property type="component" value="Unassembled WGS sequence"/>
</dbReference>
<organism evidence="3 4">
    <name type="scientific">Yoonia vestfoldensis SKA53</name>
    <dbReference type="NCBI Taxonomy" id="314232"/>
    <lineage>
        <taxon>Bacteria</taxon>
        <taxon>Pseudomonadati</taxon>
        <taxon>Pseudomonadota</taxon>
        <taxon>Alphaproteobacteria</taxon>
        <taxon>Rhodobacterales</taxon>
        <taxon>Paracoccaceae</taxon>
        <taxon>Yoonia</taxon>
    </lineage>
</organism>
<feature type="transmembrane region" description="Helical" evidence="2">
    <location>
        <begin position="53"/>
        <end position="76"/>
    </location>
</feature>
<evidence type="ECO:0000313" key="4">
    <source>
        <dbReference type="Proteomes" id="UP000004507"/>
    </source>
</evidence>
<name>A3V3S1_9RHOB</name>